<evidence type="ECO:0000256" key="7">
    <source>
        <dbReference type="PROSITE-ProRule" id="PRU00108"/>
    </source>
</evidence>
<evidence type="ECO:0000256" key="8">
    <source>
        <dbReference type="RuleBase" id="RU000682"/>
    </source>
</evidence>
<dbReference type="InterPro" id="IPR017970">
    <property type="entry name" value="Homeobox_CS"/>
</dbReference>
<proteinExistence type="inferred from homology"/>
<evidence type="ECO:0000256" key="3">
    <source>
        <dbReference type="ARBA" id="ARBA00022473"/>
    </source>
</evidence>
<reference evidence="11 12" key="1">
    <citation type="submission" date="2021-04" db="EMBL/GenBank/DDBJ databases">
        <authorList>
            <person name="Bliznina A."/>
        </authorList>
    </citation>
    <scope>NUCLEOTIDE SEQUENCE [LARGE SCALE GENOMIC DNA]</scope>
</reference>
<evidence type="ECO:0000256" key="2">
    <source>
        <dbReference type="ARBA" id="ARBA00006503"/>
    </source>
</evidence>
<feature type="compositionally biased region" description="Basic and acidic residues" evidence="9">
    <location>
        <begin position="144"/>
        <end position="154"/>
    </location>
</feature>
<dbReference type="SMART" id="SM00389">
    <property type="entry name" value="HOX"/>
    <property type="match status" value="1"/>
</dbReference>
<comment type="similarity">
    <text evidence="2">Belongs to the paired homeobox family. Bicoid subfamily.</text>
</comment>
<evidence type="ECO:0000313" key="12">
    <source>
        <dbReference type="Proteomes" id="UP001158576"/>
    </source>
</evidence>
<dbReference type="PANTHER" id="PTHR45882:SF3">
    <property type="entry name" value="PITUITARY HOMEOBOX HOMOLOG PTX1"/>
    <property type="match status" value="1"/>
</dbReference>
<dbReference type="SUPFAM" id="SSF46689">
    <property type="entry name" value="Homeodomain-like"/>
    <property type="match status" value="1"/>
</dbReference>
<sequence length="439" mass="47114">MDSDKTSSDNEESALIQGVEDGEFTTYISTRDVITVPTSVYSVTPLTTADVPLDHAAVAGDQGQEMTVKHELNPQEYVSNVYVKDERDYDDLEEKCQAAIPIKILYTMPSTSSSLNALREPSPSSHHVIETVPIDNEGDDADKDVDKDGDSDKPKKQRRQRTHFTSQQLQELESLFARNRYPDMSTREEIAMWTNLTEARVRVWFKNRRAKWRKRERNQMNDMQRFPGFPGMTTYEPSLYGSVGDYSKTGYAWPGMSPSSLSGSLKTSLTPGVSFPWPSIPNPLAQSPTQLFQHNMAVTSQAAGLTNPSMSLNSLGSAVSNGYSTSSPTGLAASPYAALGYRNGPSLSPSEHLLGQSLRKSPSSLSNTSSPSATLVPSATSSASASAPVGGAAGALPASAATPPHYPSLATPYSAASTLSASPTLGQYNLNGAAANGTR</sequence>
<evidence type="ECO:0000256" key="1">
    <source>
        <dbReference type="ARBA" id="ARBA00004123"/>
    </source>
</evidence>
<evidence type="ECO:0000256" key="6">
    <source>
        <dbReference type="ARBA" id="ARBA00023242"/>
    </source>
</evidence>
<dbReference type="PANTHER" id="PTHR45882">
    <property type="entry name" value="PITUITARY HOMEOBOX HOMOLOG PTX1"/>
    <property type="match status" value="1"/>
</dbReference>
<comment type="subcellular location">
    <subcellularLocation>
        <location evidence="1 7 8">Nucleus</location>
    </subcellularLocation>
</comment>
<dbReference type="EMBL" id="OU015568">
    <property type="protein sequence ID" value="CAG5083441.1"/>
    <property type="molecule type" value="Genomic_DNA"/>
</dbReference>
<dbReference type="PROSITE" id="PS50071">
    <property type="entry name" value="HOMEOBOX_2"/>
    <property type="match status" value="1"/>
</dbReference>
<feature type="region of interest" description="Disordered" evidence="9">
    <location>
        <begin position="348"/>
        <end position="412"/>
    </location>
</feature>
<keyword evidence="6 7" id="KW-0539">Nucleus</keyword>
<evidence type="ECO:0000256" key="5">
    <source>
        <dbReference type="ARBA" id="ARBA00023155"/>
    </source>
</evidence>
<feature type="region of interest" description="Disordered" evidence="9">
    <location>
        <begin position="113"/>
        <end position="168"/>
    </location>
</feature>
<feature type="domain" description="Homeobox" evidence="10">
    <location>
        <begin position="155"/>
        <end position="215"/>
    </location>
</feature>
<dbReference type="Gene3D" id="1.10.10.60">
    <property type="entry name" value="Homeodomain-like"/>
    <property type="match status" value="1"/>
</dbReference>
<keyword evidence="4 7" id="KW-0238">DNA-binding</keyword>
<dbReference type="Pfam" id="PF00046">
    <property type="entry name" value="Homeodomain"/>
    <property type="match status" value="1"/>
</dbReference>
<evidence type="ECO:0000259" key="10">
    <source>
        <dbReference type="PROSITE" id="PS50071"/>
    </source>
</evidence>
<protein>
    <submittedName>
        <fullName evidence="11">Oidioi.mRNA.OKI2018_I69.PAR.g10380.t1.cds</fullName>
    </submittedName>
</protein>
<evidence type="ECO:0000256" key="9">
    <source>
        <dbReference type="SAM" id="MobiDB-lite"/>
    </source>
</evidence>
<name>A0ABN7RQG7_OIKDI</name>
<accession>A0ABN7RQG7</accession>
<dbReference type="Proteomes" id="UP001158576">
    <property type="component" value="Chromosome PAR"/>
</dbReference>
<evidence type="ECO:0000313" key="11">
    <source>
        <dbReference type="EMBL" id="CAG5083441.1"/>
    </source>
</evidence>
<evidence type="ECO:0000256" key="4">
    <source>
        <dbReference type="ARBA" id="ARBA00023125"/>
    </source>
</evidence>
<keyword evidence="12" id="KW-1185">Reference proteome</keyword>
<dbReference type="PROSITE" id="PS00027">
    <property type="entry name" value="HOMEOBOX_1"/>
    <property type="match status" value="1"/>
</dbReference>
<dbReference type="CDD" id="cd00086">
    <property type="entry name" value="homeodomain"/>
    <property type="match status" value="1"/>
</dbReference>
<dbReference type="InterPro" id="IPR001356">
    <property type="entry name" value="HD"/>
</dbReference>
<organism evidence="11 12">
    <name type="scientific">Oikopleura dioica</name>
    <name type="common">Tunicate</name>
    <dbReference type="NCBI Taxonomy" id="34765"/>
    <lineage>
        <taxon>Eukaryota</taxon>
        <taxon>Metazoa</taxon>
        <taxon>Chordata</taxon>
        <taxon>Tunicata</taxon>
        <taxon>Appendicularia</taxon>
        <taxon>Copelata</taxon>
        <taxon>Oikopleuridae</taxon>
        <taxon>Oikopleura</taxon>
    </lineage>
</organism>
<gene>
    <name evidence="11" type="ORF">OKIOD_LOCUS1938</name>
</gene>
<dbReference type="InterPro" id="IPR009057">
    <property type="entry name" value="Homeodomain-like_sf"/>
</dbReference>
<feature type="DNA-binding region" description="Homeobox" evidence="7">
    <location>
        <begin position="157"/>
        <end position="216"/>
    </location>
</feature>
<feature type="compositionally biased region" description="Low complexity" evidence="9">
    <location>
        <begin position="357"/>
        <end position="412"/>
    </location>
</feature>
<keyword evidence="5 7" id="KW-0371">Homeobox</keyword>
<keyword evidence="3" id="KW-0217">Developmental protein</keyword>